<dbReference type="SUPFAM" id="SSF52172">
    <property type="entry name" value="CheY-like"/>
    <property type="match status" value="1"/>
</dbReference>
<dbReference type="CDD" id="cd00156">
    <property type="entry name" value="REC"/>
    <property type="match status" value="1"/>
</dbReference>
<keyword evidence="4" id="KW-0597">Phosphoprotein</keyword>
<feature type="domain" description="Response regulatory" evidence="6">
    <location>
        <begin position="8"/>
        <end position="126"/>
    </location>
</feature>
<evidence type="ECO:0000313" key="8">
    <source>
        <dbReference type="Proteomes" id="UP000309488"/>
    </source>
</evidence>
<keyword evidence="3" id="KW-0902">Two-component regulatory system</keyword>
<dbReference type="InterPro" id="IPR036890">
    <property type="entry name" value="HATPase_C_sf"/>
</dbReference>
<evidence type="ECO:0000259" key="6">
    <source>
        <dbReference type="PROSITE" id="PS50110"/>
    </source>
</evidence>
<dbReference type="InterPro" id="IPR011006">
    <property type="entry name" value="CheY-like_superfamily"/>
</dbReference>
<accession>A0A4U1CSC6</accession>
<dbReference type="Gene3D" id="1.20.5.1930">
    <property type="match status" value="1"/>
</dbReference>
<dbReference type="GO" id="GO:0000155">
    <property type="term" value="F:phosphorelay sensor kinase activity"/>
    <property type="evidence" value="ECO:0007669"/>
    <property type="project" value="InterPro"/>
</dbReference>
<dbReference type="Gene3D" id="3.40.50.2300">
    <property type="match status" value="1"/>
</dbReference>
<feature type="modified residue" description="4-aspartylphosphate" evidence="4">
    <location>
        <position position="61"/>
    </location>
</feature>
<evidence type="ECO:0000313" key="7">
    <source>
        <dbReference type="EMBL" id="TKC10654.1"/>
    </source>
</evidence>
<keyword evidence="2" id="KW-0418">Kinase</keyword>
<protein>
    <submittedName>
        <fullName evidence="7">Response regulator</fullName>
    </submittedName>
</protein>
<dbReference type="InterPro" id="IPR003594">
    <property type="entry name" value="HATPase_dom"/>
</dbReference>
<name>A0A4U1CSC6_9SPHI</name>
<dbReference type="Proteomes" id="UP000309488">
    <property type="component" value="Unassembled WGS sequence"/>
</dbReference>
<dbReference type="PROSITE" id="PS50110">
    <property type="entry name" value="RESPONSE_REGULATORY"/>
    <property type="match status" value="1"/>
</dbReference>
<dbReference type="InterPro" id="IPR011712">
    <property type="entry name" value="Sig_transdc_His_kin_sub3_dim/P"/>
</dbReference>
<dbReference type="GO" id="GO:0016020">
    <property type="term" value="C:membrane"/>
    <property type="evidence" value="ECO:0007669"/>
    <property type="project" value="InterPro"/>
</dbReference>
<dbReference type="PANTHER" id="PTHR24421">
    <property type="entry name" value="NITRATE/NITRITE SENSOR PROTEIN NARX-RELATED"/>
    <property type="match status" value="1"/>
</dbReference>
<evidence type="ECO:0000256" key="3">
    <source>
        <dbReference type="ARBA" id="ARBA00023012"/>
    </source>
</evidence>
<keyword evidence="1" id="KW-0808">Transferase</keyword>
<dbReference type="Pfam" id="PF02518">
    <property type="entry name" value="HATPase_c"/>
    <property type="match status" value="1"/>
</dbReference>
<proteinExistence type="predicted"/>
<comment type="caution">
    <text evidence="7">The sequence shown here is derived from an EMBL/GenBank/DDBJ whole genome shotgun (WGS) entry which is preliminary data.</text>
</comment>
<feature type="domain" description="Histidine kinase" evidence="5">
    <location>
        <begin position="164"/>
        <end position="352"/>
    </location>
</feature>
<dbReference type="InterPro" id="IPR050482">
    <property type="entry name" value="Sensor_HK_TwoCompSys"/>
</dbReference>
<dbReference type="Gene3D" id="3.30.565.10">
    <property type="entry name" value="Histidine kinase-like ATPase, C-terminal domain"/>
    <property type="match status" value="1"/>
</dbReference>
<keyword evidence="8" id="KW-1185">Reference proteome</keyword>
<organism evidence="7 8">
    <name type="scientific">Pedobacter polaris</name>
    <dbReference type="NCBI Taxonomy" id="2571273"/>
    <lineage>
        <taxon>Bacteria</taxon>
        <taxon>Pseudomonadati</taxon>
        <taxon>Bacteroidota</taxon>
        <taxon>Sphingobacteriia</taxon>
        <taxon>Sphingobacteriales</taxon>
        <taxon>Sphingobacteriaceae</taxon>
        <taxon>Pedobacter</taxon>
    </lineage>
</organism>
<dbReference type="RefSeq" id="WP_136840692.1">
    <property type="nucleotide sequence ID" value="NZ_SWBR01000002.1"/>
</dbReference>
<dbReference type="InterPro" id="IPR001789">
    <property type="entry name" value="Sig_transdc_resp-reg_receiver"/>
</dbReference>
<evidence type="ECO:0000256" key="2">
    <source>
        <dbReference type="ARBA" id="ARBA00022777"/>
    </source>
</evidence>
<evidence type="ECO:0000256" key="1">
    <source>
        <dbReference type="ARBA" id="ARBA00022679"/>
    </source>
</evidence>
<dbReference type="SMART" id="SM00448">
    <property type="entry name" value="REC"/>
    <property type="match status" value="1"/>
</dbReference>
<evidence type="ECO:0000259" key="5">
    <source>
        <dbReference type="PROSITE" id="PS50109"/>
    </source>
</evidence>
<dbReference type="PANTHER" id="PTHR24421:SF59">
    <property type="entry name" value="OXYGEN SENSOR HISTIDINE KINASE NREB"/>
    <property type="match status" value="1"/>
</dbReference>
<sequence>MEIESGYQILVVEDNPGDFFLVEELIIERINAPVIIQAKTFMEAEAQLMDPTQSYKVVLLDLSLPDNSGERLIKEMVKLCGDVPVIVLTGHLDFYFGVKSLSMGVSDYLLKDGLTSHSLYKSIIYSTERRKFIAALEASERRVRGFAGRLNKAIEDERARIAREIHDEFGQQLTGLKMSLSALKRNEKIDDELRGSIDLMISEVNGSIDSVRQIANELRPVLIDKLGLFVAIDWLVAEFGKKTGILSQLNIEVSQPKIDKETEINIFRICQEALTNIAKHAMASVVDVWIGEQEGQLLIRIVDNGKGIMETFLQNPLSMGLNNMKERASLIGGVLKITSIAMEGTTIELTLK</sequence>
<dbReference type="PROSITE" id="PS50109">
    <property type="entry name" value="HIS_KIN"/>
    <property type="match status" value="1"/>
</dbReference>
<dbReference type="OrthoDB" id="5401121at2"/>
<dbReference type="SUPFAM" id="SSF55874">
    <property type="entry name" value="ATPase domain of HSP90 chaperone/DNA topoisomerase II/histidine kinase"/>
    <property type="match status" value="1"/>
</dbReference>
<dbReference type="Pfam" id="PF07730">
    <property type="entry name" value="HisKA_3"/>
    <property type="match status" value="1"/>
</dbReference>
<dbReference type="AlphaFoldDB" id="A0A4U1CSC6"/>
<reference evidence="7 8" key="1">
    <citation type="submission" date="2019-04" db="EMBL/GenBank/DDBJ databases">
        <title>Pedobacter sp. RP-3-22 sp. nov., isolated from Arctic soil.</title>
        <authorList>
            <person name="Dahal R.H."/>
            <person name="Kim D.-U."/>
        </authorList>
    </citation>
    <scope>NUCLEOTIDE SEQUENCE [LARGE SCALE GENOMIC DNA]</scope>
    <source>
        <strain evidence="7 8">RP-3-22</strain>
    </source>
</reference>
<evidence type="ECO:0000256" key="4">
    <source>
        <dbReference type="PROSITE-ProRule" id="PRU00169"/>
    </source>
</evidence>
<dbReference type="InterPro" id="IPR005467">
    <property type="entry name" value="His_kinase_dom"/>
</dbReference>
<gene>
    <name evidence="7" type="ORF">FA048_10785</name>
</gene>
<dbReference type="Pfam" id="PF00072">
    <property type="entry name" value="Response_reg"/>
    <property type="match status" value="1"/>
</dbReference>
<dbReference type="EMBL" id="SWBR01000002">
    <property type="protein sequence ID" value="TKC10654.1"/>
    <property type="molecule type" value="Genomic_DNA"/>
</dbReference>
<dbReference type="CDD" id="cd16917">
    <property type="entry name" value="HATPase_UhpB-NarQ-NarX-like"/>
    <property type="match status" value="1"/>
</dbReference>
<dbReference type="GO" id="GO:0046983">
    <property type="term" value="F:protein dimerization activity"/>
    <property type="evidence" value="ECO:0007669"/>
    <property type="project" value="InterPro"/>
</dbReference>